<accession>A0A4R2N9J7</accession>
<dbReference type="Pfam" id="PF18765">
    <property type="entry name" value="Polbeta"/>
    <property type="match status" value="1"/>
</dbReference>
<keyword evidence="2" id="KW-0808">Transferase</keyword>
<dbReference type="Proteomes" id="UP000295182">
    <property type="component" value="Unassembled WGS sequence"/>
</dbReference>
<feature type="domain" description="Polymerase beta nucleotidyltransferase" evidence="1">
    <location>
        <begin position="24"/>
        <end position="103"/>
    </location>
</feature>
<keyword evidence="3" id="KW-1185">Reference proteome</keyword>
<dbReference type="InterPro" id="IPR052930">
    <property type="entry name" value="TA_antitoxin_MntA"/>
</dbReference>
<organism evidence="2 3">
    <name type="scientific">Simplicispira metamorpha</name>
    <dbReference type="NCBI Taxonomy" id="80881"/>
    <lineage>
        <taxon>Bacteria</taxon>
        <taxon>Pseudomonadati</taxon>
        <taxon>Pseudomonadota</taxon>
        <taxon>Betaproteobacteria</taxon>
        <taxon>Burkholderiales</taxon>
        <taxon>Comamonadaceae</taxon>
        <taxon>Simplicispira</taxon>
    </lineage>
</organism>
<evidence type="ECO:0000313" key="3">
    <source>
        <dbReference type="Proteomes" id="UP000295182"/>
    </source>
</evidence>
<proteinExistence type="predicted"/>
<gene>
    <name evidence="2" type="ORF">EV674_11124</name>
</gene>
<dbReference type="Gene3D" id="3.30.460.10">
    <property type="entry name" value="Beta Polymerase, domain 2"/>
    <property type="match status" value="1"/>
</dbReference>
<dbReference type="PANTHER" id="PTHR43852:SF2">
    <property type="entry name" value="PROTEIN ADENYLYLTRANSFERASE MNTA"/>
    <property type="match status" value="1"/>
</dbReference>
<sequence>MPMQPPVTPEVVERIVPALQSPLPGLLAIYGFGSRVQGTAGPESDLDLAVLVEGYADPLLLWNLSGDLADVAGCDVDLLDLRAASTVMQYQIITTGQRWWARDAQAALFESAILSEKTALDTARAGLLADIQERGSVYGG</sequence>
<comment type="caution">
    <text evidence="2">The sequence shown here is derived from an EMBL/GenBank/DDBJ whole genome shotgun (WGS) entry which is preliminary data.</text>
</comment>
<dbReference type="EMBL" id="SLXH01000011">
    <property type="protein sequence ID" value="TCP17683.1"/>
    <property type="molecule type" value="Genomic_DNA"/>
</dbReference>
<reference evidence="2 3" key="1">
    <citation type="submission" date="2019-03" db="EMBL/GenBank/DDBJ databases">
        <title>Genomic Encyclopedia of Type Strains, Phase IV (KMG-IV): sequencing the most valuable type-strain genomes for metagenomic binning, comparative biology and taxonomic classification.</title>
        <authorList>
            <person name="Goeker M."/>
        </authorList>
    </citation>
    <scope>NUCLEOTIDE SEQUENCE [LARGE SCALE GENOMIC DNA]</scope>
    <source>
        <strain evidence="2 3">DSM 1837</strain>
    </source>
</reference>
<name>A0A4R2N9J7_9BURK</name>
<evidence type="ECO:0000259" key="1">
    <source>
        <dbReference type="Pfam" id="PF18765"/>
    </source>
</evidence>
<dbReference type="NCBIfam" id="NF047752">
    <property type="entry name" value="MntA_antitoxin"/>
    <property type="match status" value="1"/>
</dbReference>
<dbReference type="SUPFAM" id="SSF81301">
    <property type="entry name" value="Nucleotidyltransferase"/>
    <property type="match status" value="1"/>
</dbReference>
<evidence type="ECO:0000313" key="2">
    <source>
        <dbReference type="EMBL" id="TCP17683.1"/>
    </source>
</evidence>
<dbReference type="AlphaFoldDB" id="A0A4R2N9J7"/>
<dbReference type="GO" id="GO:0016740">
    <property type="term" value="F:transferase activity"/>
    <property type="evidence" value="ECO:0007669"/>
    <property type="project" value="UniProtKB-KW"/>
</dbReference>
<protein>
    <submittedName>
        <fullName evidence="2">Putative nucleotidyltransferase</fullName>
    </submittedName>
</protein>
<dbReference type="CDD" id="cd05403">
    <property type="entry name" value="NT_KNTase_like"/>
    <property type="match status" value="1"/>
</dbReference>
<dbReference type="PANTHER" id="PTHR43852">
    <property type="entry name" value="NUCLEOTIDYLTRANSFERASE"/>
    <property type="match status" value="1"/>
</dbReference>
<dbReference type="InterPro" id="IPR043519">
    <property type="entry name" value="NT_sf"/>
</dbReference>
<dbReference type="InterPro" id="IPR041633">
    <property type="entry name" value="Polbeta"/>
</dbReference>